<feature type="domain" description="Flagellar hook-length control protein-like C-terminal" evidence="1">
    <location>
        <begin position="363"/>
        <end position="440"/>
    </location>
</feature>
<dbReference type="OrthoDB" id="2380967at2"/>
<dbReference type="AlphaFoldDB" id="A0A6B8RL11"/>
<dbReference type="InterPro" id="IPR038610">
    <property type="entry name" value="FliK-like_C_sf"/>
</dbReference>
<dbReference type="RefSeq" id="WP_155701269.1">
    <property type="nucleotide sequence ID" value="NZ_CP034235.1"/>
</dbReference>
<name>A0A6B8RL11_9BACL</name>
<dbReference type="Proteomes" id="UP000426246">
    <property type="component" value="Chromosome"/>
</dbReference>
<dbReference type="EMBL" id="CP034235">
    <property type="protein sequence ID" value="QGQ96233.1"/>
    <property type="molecule type" value="Genomic_DNA"/>
</dbReference>
<dbReference type="InterPro" id="IPR021136">
    <property type="entry name" value="Flagellar_hook_control-like_C"/>
</dbReference>
<keyword evidence="2" id="KW-0282">Flagellum</keyword>
<accession>A0A6B8RL11</accession>
<dbReference type="Pfam" id="PF02120">
    <property type="entry name" value="Flg_hook"/>
    <property type="match status" value="1"/>
</dbReference>
<dbReference type="CDD" id="cd17470">
    <property type="entry name" value="T3SS_Flik_C"/>
    <property type="match status" value="1"/>
</dbReference>
<dbReference type="Gene3D" id="3.30.750.140">
    <property type="match status" value="1"/>
</dbReference>
<protein>
    <submittedName>
        <fullName evidence="2">Flagellar hook-length control protein FliK</fullName>
    </submittedName>
</protein>
<keyword evidence="2" id="KW-0969">Cilium</keyword>
<sequence length="496" mass="52935">MDMTAQSTVAAILAPVTPASGTAASAKATAQTVQVNGKETKSFTDVLSQALTGQAEDQPSDEATGLEALLQTLSPALLMALITQGQADKLETGEVEKTELDPAIVKALQALDEQSDALNQLIDSGAFQQWLSKVSDLLTSMKPADPKAVATVDTENVLQVSDEQALPKTAVQAQAIVNQFMTALSQNKDSLLFQQLVESFQEIVTPVLIAQAAPKVLANPTKASNNSLIPEVSNKVNESLSKLQATVQALLGDSSTAETAEVKEGDSKLAFKIQALQGNKQFAQLDALSAKSGMADRMMIAAMQSGIGSDEEATTDVLAPTNTLAFQDLTRMLQTEQVKAAQPITAQSFVQDMSQLVMKNFKVDALNGFSEANLTLSPENLGQVNVKLTMHNGQLVAHFAAQTLLGKEMLEGQLSQLKLSLQGQGLQVEKLEVTQSSNLQSSMFQDQRQQQFSQQFARQNKSNYSTLDALPESFSVEMANMAKASKAYGNAFNATA</sequence>
<gene>
    <name evidence="2" type="ORF">EHS13_15775</name>
</gene>
<keyword evidence="2" id="KW-0966">Cell projection</keyword>
<reference evidence="3" key="1">
    <citation type="submission" date="2018-11" db="EMBL/GenBank/DDBJ databases">
        <title>Complete genome sequence of Paenibacillus sp. ML311-T8.</title>
        <authorList>
            <person name="Nam Y.-D."/>
            <person name="Kang J."/>
            <person name="Chung W.-H."/>
            <person name="Park Y.S."/>
        </authorList>
    </citation>
    <scope>NUCLEOTIDE SEQUENCE [LARGE SCALE GENOMIC DNA]</scope>
    <source>
        <strain evidence="3">ML311-T8</strain>
    </source>
</reference>
<evidence type="ECO:0000313" key="2">
    <source>
        <dbReference type="EMBL" id="QGQ96233.1"/>
    </source>
</evidence>
<organism evidence="2 3">
    <name type="scientific">Paenibacillus psychroresistens</name>
    <dbReference type="NCBI Taxonomy" id="1778678"/>
    <lineage>
        <taxon>Bacteria</taxon>
        <taxon>Bacillati</taxon>
        <taxon>Bacillota</taxon>
        <taxon>Bacilli</taxon>
        <taxon>Bacillales</taxon>
        <taxon>Paenibacillaceae</taxon>
        <taxon>Paenibacillus</taxon>
    </lineage>
</organism>
<dbReference type="KEGG" id="ppsc:EHS13_15775"/>
<keyword evidence="3" id="KW-1185">Reference proteome</keyword>
<proteinExistence type="predicted"/>
<evidence type="ECO:0000259" key="1">
    <source>
        <dbReference type="Pfam" id="PF02120"/>
    </source>
</evidence>
<evidence type="ECO:0000313" key="3">
    <source>
        <dbReference type="Proteomes" id="UP000426246"/>
    </source>
</evidence>